<dbReference type="RefSeq" id="WP_169397473.1">
    <property type="nucleotide sequence ID" value="NZ_BAAAJH010000001.1"/>
</dbReference>
<keyword evidence="2" id="KW-0472">Membrane</keyword>
<keyword evidence="4" id="KW-1185">Reference proteome</keyword>
<feature type="transmembrane region" description="Helical" evidence="2">
    <location>
        <begin position="143"/>
        <end position="166"/>
    </location>
</feature>
<dbReference type="PROSITE" id="PS51257">
    <property type="entry name" value="PROKAR_LIPOPROTEIN"/>
    <property type="match status" value="1"/>
</dbReference>
<name>A0ABX1RG92_9PSEU</name>
<feature type="transmembrane region" description="Helical" evidence="2">
    <location>
        <begin position="55"/>
        <end position="73"/>
    </location>
</feature>
<feature type="region of interest" description="Disordered" evidence="1">
    <location>
        <begin position="360"/>
        <end position="384"/>
    </location>
</feature>
<evidence type="ECO:0000256" key="2">
    <source>
        <dbReference type="SAM" id="Phobius"/>
    </source>
</evidence>
<keyword evidence="2" id="KW-1133">Transmembrane helix</keyword>
<feature type="compositionally biased region" description="Basic residues" evidence="1">
    <location>
        <begin position="367"/>
        <end position="384"/>
    </location>
</feature>
<sequence>MGRHPPSGAQADLKGVSAMQVAVSVLVGLAGGACALLTLASAAKTVVVPRAVPVLITRCVFGAMRLLFTAALWRSRDYRTQDRVMALFAPFGLLMLPLVWLVLVVVGYTAIFWAVGMRPVRDAFLESTSSLLTLGFRPPADTFTAVLALSEGILGLGLLALLVSYLPSIYASYSRRELMVTSLDTQAGSPPSAAELLERLERIDGIGQLDTFWQDWSRWFADIAETHTSTPVLVQFRSPEHDRSWVTAAGAVLDTAALVTSTLDTPRQPSAELCIRSGYLALHRIGAYFGMPEVPDPAPGTPISVTRTEYDAVCGRLERAGAKLVSDREQAWRDFAGWRVNYDTVLLRFAALTMAPPAPWSSDRAMPLRRRSVTRRRGRPVTGS</sequence>
<evidence type="ECO:0000313" key="3">
    <source>
        <dbReference type="EMBL" id="NMH79408.1"/>
    </source>
</evidence>
<gene>
    <name evidence="3" type="ORF">HF577_20220</name>
</gene>
<evidence type="ECO:0000256" key="1">
    <source>
        <dbReference type="SAM" id="MobiDB-lite"/>
    </source>
</evidence>
<accession>A0ABX1RG92</accession>
<feature type="transmembrane region" description="Helical" evidence="2">
    <location>
        <begin position="21"/>
        <end position="43"/>
    </location>
</feature>
<organism evidence="3 4">
    <name type="scientific">Pseudonocardia xinjiangensis</name>
    <dbReference type="NCBI Taxonomy" id="75289"/>
    <lineage>
        <taxon>Bacteria</taxon>
        <taxon>Bacillati</taxon>
        <taxon>Actinomycetota</taxon>
        <taxon>Actinomycetes</taxon>
        <taxon>Pseudonocardiales</taxon>
        <taxon>Pseudonocardiaceae</taxon>
        <taxon>Pseudonocardia</taxon>
    </lineage>
</organism>
<dbReference type="EMBL" id="JAAXKY010000067">
    <property type="protein sequence ID" value="NMH79408.1"/>
    <property type="molecule type" value="Genomic_DNA"/>
</dbReference>
<reference evidence="3 4" key="1">
    <citation type="submission" date="2020-04" db="EMBL/GenBank/DDBJ databases">
        <authorList>
            <person name="Klaysubun C."/>
            <person name="Duangmal K."/>
            <person name="Lipun K."/>
        </authorList>
    </citation>
    <scope>NUCLEOTIDE SEQUENCE [LARGE SCALE GENOMIC DNA]</scope>
    <source>
        <strain evidence="3 4">JCM 11839</strain>
    </source>
</reference>
<comment type="caution">
    <text evidence="3">The sequence shown here is derived from an EMBL/GenBank/DDBJ whole genome shotgun (WGS) entry which is preliminary data.</text>
</comment>
<protein>
    <submittedName>
        <fullName evidence="3">Uncharacterized protein</fullName>
    </submittedName>
</protein>
<dbReference type="SUPFAM" id="SSF81324">
    <property type="entry name" value="Voltage-gated potassium channels"/>
    <property type="match status" value="1"/>
</dbReference>
<dbReference type="Proteomes" id="UP001296706">
    <property type="component" value="Unassembled WGS sequence"/>
</dbReference>
<keyword evidence="2" id="KW-0812">Transmembrane</keyword>
<feature type="transmembrane region" description="Helical" evidence="2">
    <location>
        <begin position="85"/>
        <end position="115"/>
    </location>
</feature>
<proteinExistence type="predicted"/>
<evidence type="ECO:0000313" key="4">
    <source>
        <dbReference type="Proteomes" id="UP001296706"/>
    </source>
</evidence>